<sequence>MLDRRALNRALLVRQLLLERSDKTAAEALEHLAGLQAQAPNPPYIALWARLHDFRHEQLSRLILERQAVRIALMRSTIHLVTADDCLKLRSTLAPVQLRGLQSNYGKRLAGLDLDAVAAAGRALLEEQPLTFSELGKRLAAEWPERDPAALAIAVRCLVPLVQVPPRGIWGASGQAAHTSAEAWLGADPAPPSQDALDELVLRYLGAFGPASVKDAQVWSGLTRLGDTMERLRPRLLAFRDESGTELFDLPDAPRPGADTPVSARFLGEFDNMLLSYADRTRIMTEEHKRQVFTENGIIRSVILVDGFVAGLWRIERQRGHATLIVEPFGPLTVVDAAELRDEGSRLLQFAAADART</sequence>
<dbReference type="InterPro" id="IPR009351">
    <property type="entry name" value="AlkZ-like"/>
</dbReference>
<dbReference type="RefSeq" id="WP_344903090.1">
    <property type="nucleotide sequence ID" value="NZ_BAAAYO010000001.1"/>
</dbReference>
<dbReference type="GO" id="GO:0003677">
    <property type="term" value="F:DNA binding"/>
    <property type="evidence" value="ECO:0007669"/>
    <property type="project" value="UniProtKB-KW"/>
</dbReference>
<name>A0ABV5VX02_9BACL</name>
<proteinExistence type="predicted"/>
<dbReference type="Proteomes" id="UP001589619">
    <property type="component" value="Unassembled WGS sequence"/>
</dbReference>
<evidence type="ECO:0000313" key="1">
    <source>
        <dbReference type="EMBL" id="MFB9752849.1"/>
    </source>
</evidence>
<dbReference type="PANTHER" id="PTHR38479">
    <property type="entry name" value="LMO0824 PROTEIN"/>
    <property type="match status" value="1"/>
</dbReference>
<evidence type="ECO:0000313" key="2">
    <source>
        <dbReference type="Proteomes" id="UP001589619"/>
    </source>
</evidence>
<reference evidence="1 2" key="1">
    <citation type="submission" date="2024-09" db="EMBL/GenBank/DDBJ databases">
        <authorList>
            <person name="Sun Q."/>
            <person name="Mori K."/>
        </authorList>
    </citation>
    <scope>NUCLEOTIDE SEQUENCE [LARGE SCALE GENOMIC DNA]</scope>
    <source>
        <strain evidence="1 2">JCM 12520</strain>
    </source>
</reference>
<accession>A0ABV5VX02</accession>
<dbReference type="Pfam" id="PF06224">
    <property type="entry name" value="AlkZ-like"/>
    <property type="match status" value="1"/>
</dbReference>
<gene>
    <name evidence="1" type="ORF">ACFFNY_14895</name>
</gene>
<dbReference type="EMBL" id="JBHMAG010000012">
    <property type="protein sequence ID" value="MFB9752849.1"/>
    <property type="molecule type" value="Genomic_DNA"/>
</dbReference>
<keyword evidence="1" id="KW-0238">DNA-binding</keyword>
<keyword evidence="2" id="KW-1185">Reference proteome</keyword>
<protein>
    <submittedName>
        <fullName evidence="1">Winged helix DNA-binding domain-containing protein</fullName>
    </submittedName>
</protein>
<organism evidence="1 2">
    <name type="scientific">Paenibacillus hodogayensis</name>
    <dbReference type="NCBI Taxonomy" id="279208"/>
    <lineage>
        <taxon>Bacteria</taxon>
        <taxon>Bacillati</taxon>
        <taxon>Bacillota</taxon>
        <taxon>Bacilli</taxon>
        <taxon>Bacillales</taxon>
        <taxon>Paenibacillaceae</taxon>
        <taxon>Paenibacillus</taxon>
    </lineage>
</organism>
<comment type="caution">
    <text evidence="1">The sequence shown here is derived from an EMBL/GenBank/DDBJ whole genome shotgun (WGS) entry which is preliminary data.</text>
</comment>
<dbReference type="PANTHER" id="PTHR38479:SF2">
    <property type="entry name" value="WINGED HELIX DNA-BINDING DOMAIN-CONTAINING PROTEIN"/>
    <property type="match status" value="1"/>
</dbReference>